<sequence length="55" mass="6194">MPSTSDKQRRFMAAAAHDPKFAKRNAIPMTVAQEYNRADKGKKLAEAMKRMPEDG</sequence>
<reference evidence="1" key="1">
    <citation type="submission" date="2020-05" db="EMBL/GenBank/DDBJ databases">
        <authorList>
            <person name="Chiriac C."/>
            <person name="Salcher M."/>
            <person name="Ghai R."/>
            <person name="Kavagutti S V."/>
        </authorList>
    </citation>
    <scope>NUCLEOTIDE SEQUENCE</scope>
</reference>
<accession>A0A6J5QTA9</accession>
<proteinExistence type="predicted"/>
<organism evidence="1">
    <name type="scientific">uncultured Caudovirales phage</name>
    <dbReference type="NCBI Taxonomy" id="2100421"/>
    <lineage>
        <taxon>Viruses</taxon>
        <taxon>Duplodnaviria</taxon>
        <taxon>Heunggongvirae</taxon>
        <taxon>Uroviricota</taxon>
        <taxon>Caudoviricetes</taxon>
        <taxon>Peduoviridae</taxon>
        <taxon>Maltschvirus</taxon>
        <taxon>Maltschvirus maltsch</taxon>
    </lineage>
</organism>
<gene>
    <name evidence="1" type="ORF">UFOVP1166_9</name>
</gene>
<protein>
    <submittedName>
        <fullName evidence="1">Uncharacterized protein</fullName>
    </submittedName>
</protein>
<dbReference type="EMBL" id="LR797117">
    <property type="protein sequence ID" value="CAB4187889.1"/>
    <property type="molecule type" value="Genomic_DNA"/>
</dbReference>
<evidence type="ECO:0000313" key="1">
    <source>
        <dbReference type="EMBL" id="CAB4187889.1"/>
    </source>
</evidence>
<name>A0A6J5QTA9_9CAUD</name>